<dbReference type="CDD" id="cd09274">
    <property type="entry name" value="RNase_HI_RT_Ty3"/>
    <property type="match status" value="1"/>
</dbReference>
<evidence type="ECO:0000313" key="6">
    <source>
        <dbReference type="Proteomes" id="UP001152795"/>
    </source>
</evidence>
<name>A0A7D9J720_PARCT</name>
<dbReference type="InterPro" id="IPR036397">
    <property type="entry name" value="RNaseH_sf"/>
</dbReference>
<dbReference type="Pfam" id="PF17921">
    <property type="entry name" value="Integrase_H2C2"/>
    <property type="match status" value="1"/>
</dbReference>
<gene>
    <name evidence="5" type="ORF">PACLA_8A086866</name>
</gene>
<evidence type="ECO:0000256" key="3">
    <source>
        <dbReference type="ARBA" id="ARBA00023125"/>
    </source>
</evidence>
<dbReference type="InterPro" id="IPR012337">
    <property type="entry name" value="RNaseH-like_sf"/>
</dbReference>
<dbReference type="Pfam" id="PF17919">
    <property type="entry name" value="RT_RNaseH_2"/>
    <property type="match status" value="1"/>
</dbReference>
<dbReference type="AlphaFoldDB" id="A0A7D9J720"/>
<dbReference type="SMART" id="SM00343">
    <property type="entry name" value="ZnF_C2HC"/>
    <property type="match status" value="2"/>
</dbReference>
<dbReference type="Gene3D" id="3.10.20.370">
    <property type="match status" value="1"/>
</dbReference>
<protein>
    <submittedName>
        <fullName evidence="5">Transposon Ty3-I Gag-Pol poly</fullName>
    </submittedName>
</protein>
<dbReference type="SUPFAM" id="SSF57756">
    <property type="entry name" value="Retrovirus zinc finger-like domains"/>
    <property type="match status" value="1"/>
</dbReference>
<dbReference type="PANTHER" id="PTHR37984:SF9">
    <property type="entry name" value="INTEGRASE CATALYTIC DOMAIN-CONTAINING PROTEIN"/>
    <property type="match status" value="1"/>
</dbReference>
<dbReference type="Pfam" id="PF00665">
    <property type="entry name" value="rve"/>
    <property type="match status" value="1"/>
</dbReference>
<feature type="non-terminal residue" evidence="5">
    <location>
        <position position="1"/>
    </location>
</feature>
<dbReference type="GO" id="GO:0008270">
    <property type="term" value="F:zinc ion binding"/>
    <property type="evidence" value="ECO:0007669"/>
    <property type="project" value="InterPro"/>
</dbReference>
<keyword evidence="2" id="KW-0378">Hydrolase</keyword>
<dbReference type="InterPro" id="IPR050951">
    <property type="entry name" value="Retrovirus_Pol_polyprotein"/>
</dbReference>
<dbReference type="PROSITE" id="PS50175">
    <property type="entry name" value="ASP_PROT_RETROV"/>
    <property type="match status" value="1"/>
</dbReference>
<dbReference type="InterPro" id="IPR036875">
    <property type="entry name" value="Znf_CCHC_sf"/>
</dbReference>
<evidence type="ECO:0000256" key="2">
    <source>
        <dbReference type="ARBA" id="ARBA00022801"/>
    </source>
</evidence>
<dbReference type="InterPro" id="IPR043502">
    <property type="entry name" value="DNA/RNA_pol_sf"/>
</dbReference>
<dbReference type="InterPro" id="IPR021109">
    <property type="entry name" value="Peptidase_aspartic_dom_sf"/>
</dbReference>
<reference evidence="5" key="1">
    <citation type="submission" date="2020-04" db="EMBL/GenBank/DDBJ databases">
        <authorList>
            <person name="Alioto T."/>
            <person name="Alioto T."/>
            <person name="Gomez Garrido J."/>
        </authorList>
    </citation>
    <scope>NUCLEOTIDE SEQUENCE</scope>
    <source>
        <strain evidence="5">A484AB</strain>
    </source>
</reference>
<dbReference type="Gene3D" id="2.40.70.10">
    <property type="entry name" value="Acid Proteases"/>
    <property type="match status" value="1"/>
</dbReference>
<dbReference type="SUPFAM" id="SSF56672">
    <property type="entry name" value="DNA/RNA polymerases"/>
    <property type="match status" value="1"/>
</dbReference>
<evidence type="ECO:0000256" key="4">
    <source>
        <dbReference type="SAM" id="MobiDB-lite"/>
    </source>
</evidence>
<dbReference type="FunFam" id="1.10.340.70:FF:000003">
    <property type="entry name" value="Protein CBG25708"/>
    <property type="match status" value="1"/>
</dbReference>
<dbReference type="Proteomes" id="UP001152795">
    <property type="component" value="Unassembled WGS sequence"/>
</dbReference>
<dbReference type="InterPro" id="IPR001995">
    <property type="entry name" value="Peptidase_A2_cat"/>
</dbReference>
<dbReference type="Gene3D" id="4.10.60.10">
    <property type="entry name" value="Zinc finger, CCHC-type"/>
    <property type="match status" value="1"/>
</dbReference>
<dbReference type="Gene3D" id="3.30.420.10">
    <property type="entry name" value="Ribonuclease H-like superfamily/Ribonuclease H"/>
    <property type="match status" value="1"/>
</dbReference>
<dbReference type="InterPro" id="IPR041588">
    <property type="entry name" value="Integrase_H2C2"/>
</dbReference>
<keyword evidence="6" id="KW-1185">Reference proteome</keyword>
<dbReference type="EMBL" id="CACRXK020012502">
    <property type="protein sequence ID" value="CAB4023439.1"/>
    <property type="molecule type" value="Genomic_DNA"/>
</dbReference>
<feature type="region of interest" description="Disordered" evidence="4">
    <location>
        <begin position="1"/>
        <end position="28"/>
    </location>
</feature>
<dbReference type="FunFam" id="3.30.420.10:FF:000063">
    <property type="entry name" value="Retrovirus-related Pol polyprotein from transposon 297-like Protein"/>
    <property type="match status" value="1"/>
</dbReference>
<feature type="non-terminal residue" evidence="5">
    <location>
        <position position="1097"/>
    </location>
</feature>
<comment type="caution">
    <text evidence="5">The sequence shown here is derived from an EMBL/GenBank/DDBJ whole genome shotgun (WGS) entry which is preliminary data.</text>
</comment>
<dbReference type="Gene3D" id="1.10.340.70">
    <property type="match status" value="1"/>
</dbReference>
<dbReference type="InterPro" id="IPR001584">
    <property type="entry name" value="Integrase_cat-core"/>
</dbReference>
<evidence type="ECO:0000313" key="5">
    <source>
        <dbReference type="EMBL" id="CAB4023439.1"/>
    </source>
</evidence>
<feature type="compositionally biased region" description="Basic residues" evidence="4">
    <location>
        <begin position="252"/>
        <end position="263"/>
    </location>
</feature>
<dbReference type="PANTHER" id="PTHR37984">
    <property type="entry name" value="PROTEIN CBG26694"/>
    <property type="match status" value="1"/>
</dbReference>
<dbReference type="SUPFAM" id="SSF53098">
    <property type="entry name" value="Ribonuclease H-like"/>
    <property type="match status" value="1"/>
</dbReference>
<dbReference type="GO" id="GO:0015074">
    <property type="term" value="P:DNA integration"/>
    <property type="evidence" value="ECO:0007669"/>
    <property type="project" value="InterPro"/>
</dbReference>
<dbReference type="FunFam" id="3.30.70.270:FF:000020">
    <property type="entry name" value="Transposon Tf2-6 polyprotein-like Protein"/>
    <property type="match status" value="1"/>
</dbReference>
<dbReference type="FunFam" id="3.10.20.370:FF:000001">
    <property type="entry name" value="Retrovirus-related Pol polyprotein from transposon 17.6-like protein"/>
    <property type="match status" value="1"/>
</dbReference>
<dbReference type="Gene3D" id="3.10.10.10">
    <property type="entry name" value="HIV Type 1 Reverse Transcriptase, subunit A, domain 1"/>
    <property type="match status" value="1"/>
</dbReference>
<dbReference type="OrthoDB" id="775972at2759"/>
<organism evidence="5 6">
    <name type="scientific">Paramuricea clavata</name>
    <name type="common">Red gorgonian</name>
    <name type="synonym">Violescent sea-whip</name>
    <dbReference type="NCBI Taxonomy" id="317549"/>
    <lineage>
        <taxon>Eukaryota</taxon>
        <taxon>Metazoa</taxon>
        <taxon>Cnidaria</taxon>
        <taxon>Anthozoa</taxon>
        <taxon>Octocorallia</taxon>
        <taxon>Malacalcyonacea</taxon>
        <taxon>Plexauridae</taxon>
        <taxon>Paramuricea</taxon>
    </lineage>
</organism>
<dbReference type="GO" id="GO:0003677">
    <property type="term" value="F:DNA binding"/>
    <property type="evidence" value="ECO:0007669"/>
    <property type="project" value="UniProtKB-KW"/>
</dbReference>
<dbReference type="SUPFAM" id="SSF50630">
    <property type="entry name" value="Acid proteases"/>
    <property type="match status" value="1"/>
</dbReference>
<keyword evidence="1" id="KW-0645">Protease</keyword>
<feature type="region of interest" description="Disordered" evidence="4">
    <location>
        <begin position="236"/>
        <end position="274"/>
    </location>
</feature>
<dbReference type="PROSITE" id="PS50994">
    <property type="entry name" value="INTEGRASE"/>
    <property type="match status" value="1"/>
</dbReference>
<proteinExistence type="predicted"/>
<accession>A0A7D9J720</accession>
<dbReference type="InterPro" id="IPR041577">
    <property type="entry name" value="RT_RNaseH_2"/>
</dbReference>
<dbReference type="GO" id="GO:0004190">
    <property type="term" value="F:aspartic-type endopeptidase activity"/>
    <property type="evidence" value="ECO:0007669"/>
    <property type="project" value="InterPro"/>
</dbReference>
<dbReference type="InterPro" id="IPR001878">
    <property type="entry name" value="Znf_CCHC"/>
</dbReference>
<evidence type="ECO:0000256" key="1">
    <source>
        <dbReference type="ARBA" id="ARBA00022670"/>
    </source>
</evidence>
<dbReference type="GO" id="GO:0006508">
    <property type="term" value="P:proteolysis"/>
    <property type="evidence" value="ECO:0007669"/>
    <property type="project" value="UniProtKB-KW"/>
</dbReference>
<keyword evidence="3" id="KW-0238">DNA-binding</keyword>
<sequence length="1097" mass="125091">KTETKAIRVTSLHPTKRTDPGSQSSRMNGDFHVEHDISRLVLTTSLKPLALRALLRTRVNRVFLIDISIVNFSDIPLPEKLDSKKPEDWKRWIERFECYRIAAGLDDKVQINTLVYAMGGNANDILKSFHLSEKDYVYETVIQQFASHFVGRSNVIFERARFNKRVQGEKESVIDFIEALYELAETCQFGDLKNELIRDRIVVGIRNASLSQKLMQDEKLTLDKAVKEAKSSELVKHHHNILQGDGEDGKINRLRKTKGRNKPKSPENSKGEQILKPYQAGKSQCYRCGKSPVHKRDACPAINATCLKCKKQGHFAAVCRSKKVRSVTEETDPKCSYSEDYFLGEISDHESKEDWSVNLSLGRTKVRFKIDTGADVTVIPEADYLRSGLPQLRSTSKTLFGPGQEKLPKVETIQADESSVIEDEVKSTYPNLFKGLGELDGDFSIILKPDSTPSALTTPRRVAIPLLNKVKAELERMKNLGVISKVDVPTEWCAGMVVVPKPDGNIRICVDLTKLNENVLRETYPLPKIDNLLNVGDVRRFLGMVNQLGKFINHLAEKTKPIRDLLSKNNQFLWGPAQQEAFEKLKVELSSTPVLAYYDPSKKTILSADASSYGLGAVLLQEQENGERKPIAYASRSMTSTEQRYAQIEKEALATTWACEKFNDYILGKDILIETDHKPLVPLFGTKLLDQLPPRIQRFKMRLMKYSFHVNHIPGKELVTADTLSRAPIRKPPTKVDKRLTEDLSLYVANIFESLPASERKLEEIRLHQQDDEVCRKLSEFCTEGWPDRTKLNSTLLAYWPERGNITVQRGILMKDTRLVIPSSLRLDTLDKIHAGHQGIRKCRERARESVWWPGLSKQIEDMVTTCPTCCKHRQNHAEPMIASPLPERPWQKIATDLFHHNGKDYVIAVDYYSRFFEVAPLKNTTSENVVNHLKSFFCRHGIPEIVMSDNGPQFSAATFSKFADEWGFTHLTSSPYYPQSNGEAERAVKTAKSLFVKSEDPYLALLSYRTTPLQNGHTPAELLMGRKLRSTLPLSPEKLKPMLLDAEQLRKNEQTYKRQQTQGTYVRQCPIRNNYKNYRTLRFKLEKKQKKNAFRI</sequence>